<keyword evidence="7 8" id="KW-0472">Membrane</keyword>
<proteinExistence type="inferred from homology"/>
<keyword evidence="3" id="KW-0813">Transport</keyword>
<sequence>MKKKEQISALLLSTLAMIISFAVWSVFSPIASTLQEQFQLSETQKSFIIVTPIILGSIMRIPIGIIADKFGARKVYTLTMLFTIFPMIAAGFANSFSVLLFCAFLIGMAGTTFTIAVTYVTKWFPTQKQGLVLGIIGIGNLGTAVASLSLPSIVQSFGLQWAFWSLAIAISVMAFLFWVGTKELPKPKKVNTLKDALSVTRVKATWVLSLYYFLTFGGFVAFGFYLPTLLQEEFHLNAVNAGFTVAGFVIIATFIRPLGGYIADKFGANQVLILLFSGITLCATFMALLVTDFNLFSICCVVMAMLLGAGNGAVFKLVPSVSPTNTGAITGIISAIGGIGGFFPPLVMGVLKSVTGHYSAGFILLACFALGCLVVTISSLYAESREIRVNDTKQTY</sequence>
<gene>
    <name evidence="10" type="ORF">ACFFH4_14260</name>
</gene>
<accession>A0ABV6NHF0</accession>
<evidence type="ECO:0000259" key="9">
    <source>
        <dbReference type="PROSITE" id="PS50850"/>
    </source>
</evidence>
<feature type="transmembrane region" description="Helical" evidence="8">
    <location>
        <begin position="271"/>
        <end position="289"/>
    </location>
</feature>
<feature type="transmembrane region" description="Helical" evidence="8">
    <location>
        <begin position="295"/>
        <end position="315"/>
    </location>
</feature>
<dbReference type="InterPro" id="IPR011701">
    <property type="entry name" value="MFS"/>
</dbReference>
<evidence type="ECO:0000256" key="2">
    <source>
        <dbReference type="ARBA" id="ARBA00008432"/>
    </source>
</evidence>
<evidence type="ECO:0000313" key="10">
    <source>
        <dbReference type="EMBL" id="MFC0560200.1"/>
    </source>
</evidence>
<feature type="transmembrane region" description="Helical" evidence="8">
    <location>
        <begin position="47"/>
        <end position="63"/>
    </location>
</feature>
<dbReference type="Pfam" id="PF07690">
    <property type="entry name" value="MFS_1"/>
    <property type="match status" value="1"/>
</dbReference>
<dbReference type="SUPFAM" id="SSF103473">
    <property type="entry name" value="MFS general substrate transporter"/>
    <property type="match status" value="1"/>
</dbReference>
<keyword evidence="6" id="KW-0534">Nitrate assimilation</keyword>
<feature type="transmembrane region" description="Helical" evidence="8">
    <location>
        <begin position="131"/>
        <end position="150"/>
    </location>
</feature>
<feature type="transmembrane region" description="Helical" evidence="8">
    <location>
        <begin position="7"/>
        <end position="27"/>
    </location>
</feature>
<dbReference type="PANTHER" id="PTHR23515">
    <property type="entry name" value="HIGH-AFFINITY NITRATE TRANSPORTER 2.3"/>
    <property type="match status" value="1"/>
</dbReference>
<feature type="transmembrane region" description="Helical" evidence="8">
    <location>
        <begin position="202"/>
        <end position="226"/>
    </location>
</feature>
<feature type="domain" description="Major facilitator superfamily (MFS) profile" evidence="9">
    <location>
        <begin position="9"/>
        <end position="384"/>
    </location>
</feature>
<dbReference type="RefSeq" id="WP_273840341.1">
    <property type="nucleotide sequence ID" value="NZ_JAQQWT010000002.1"/>
</dbReference>
<evidence type="ECO:0000256" key="5">
    <source>
        <dbReference type="ARBA" id="ARBA00022989"/>
    </source>
</evidence>
<feature type="transmembrane region" description="Helical" evidence="8">
    <location>
        <begin position="327"/>
        <end position="348"/>
    </location>
</feature>
<evidence type="ECO:0000256" key="1">
    <source>
        <dbReference type="ARBA" id="ARBA00004651"/>
    </source>
</evidence>
<dbReference type="InterPro" id="IPR036259">
    <property type="entry name" value="MFS_trans_sf"/>
</dbReference>
<evidence type="ECO:0000256" key="7">
    <source>
        <dbReference type="ARBA" id="ARBA00023136"/>
    </source>
</evidence>
<dbReference type="InterPro" id="IPR044772">
    <property type="entry name" value="NO3_transporter"/>
</dbReference>
<keyword evidence="4 8" id="KW-0812">Transmembrane</keyword>
<dbReference type="CDD" id="cd17341">
    <property type="entry name" value="MFS_NRT2_like"/>
    <property type="match status" value="1"/>
</dbReference>
<reference evidence="10 11" key="1">
    <citation type="submission" date="2024-09" db="EMBL/GenBank/DDBJ databases">
        <authorList>
            <person name="Sun Q."/>
            <person name="Mori K."/>
        </authorList>
    </citation>
    <scope>NUCLEOTIDE SEQUENCE [LARGE SCALE GENOMIC DNA]</scope>
    <source>
        <strain evidence="10 11">NCAIM B.02301</strain>
    </source>
</reference>
<dbReference type="Proteomes" id="UP001589833">
    <property type="component" value="Unassembled WGS sequence"/>
</dbReference>
<comment type="subcellular location">
    <subcellularLocation>
        <location evidence="1">Cell membrane</location>
        <topology evidence="1">Multi-pass membrane protein</topology>
    </subcellularLocation>
</comment>
<evidence type="ECO:0000313" key="11">
    <source>
        <dbReference type="Proteomes" id="UP001589833"/>
    </source>
</evidence>
<evidence type="ECO:0000256" key="4">
    <source>
        <dbReference type="ARBA" id="ARBA00022692"/>
    </source>
</evidence>
<dbReference type="EMBL" id="JBHLTR010000017">
    <property type="protein sequence ID" value="MFC0560200.1"/>
    <property type="molecule type" value="Genomic_DNA"/>
</dbReference>
<name>A0ABV6NHF0_9BACI</name>
<organism evidence="10 11">
    <name type="scientific">Halalkalibacter alkalisediminis</name>
    <dbReference type="NCBI Taxonomy" id="935616"/>
    <lineage>
        <taxon>Bacteria</taxon>
        <taxon>Bacillati</taxon>
        <taxon>Bacillota</taxon>
        <taxon>Bacilli</taxon>
        <taxon>Bacillales</taxon>
        <taxon>Bacillaceae</taxon>
        <taxon>Halalkalibacter</taxon>
    </lineage>
</organism>
<dbReference type="Gene3D" id="1.20.1250.20">
    <property type="entry name" value="MFS general substrate transporter like domains"/>
    <property type="match status" value="2"/>
</dbReference>
<keyword evidence="5 8" id="KW-1133">Transmembrane helix</keyword>
<protein>
    <submittedName>
        <fullName evidence="10">Nitrate/nitrite transporter</fullName>
    </submittedName>
</protein>
<feature type="transmembrane region" description="Helical" evidence="8">
    <location>
        <begin position="75"/>
        <end position="92"/>
    </location>
</feature>
<feature type="transmembrane region" description="Helical" evidence="8">
    <location>
        <begin position="238"/>
        <end position="259"/>
    </location>
</feature>
<comment type="caution">
    <text evidence="10">The sequence shown here is derived from an EMBL/GenBank/DDBJ whole genome shotgun (WGS) entry which is preliminary data.</text>
</comment>
<evidence type="ECO:0000256" key="3">
    <source>
        <dbReference type="ARBA" id="ARBA00022448"/>
    </source>
</evidence>
<comment type="similarity">
    <text evidence="2">Belongs to the major facilitator superfamily. Nitrate/nitrite porter (TC 2.A.1.8) family.</text>
</comment>
<dbReference type="InterPro" id="IPR020846">
    <property type="entry name" value="MFS_dom"/>
</dbReference>
<feature type="transmembrane region" description="Helical" evidence="8">
    <location>
        <begin position="98"/>
        <end position="119"/>
    </location>
</feature>
<dbReference type="PROSITE" id="PS50850">
    <property type="entry name" value="MFS"/>
    <property type="match status" value="1"/>
</dbReference>
<evidence type="ECO:0000256" key="8">
    <source>
        <dbReference type="SAM" id="Phobius"/>
    </source>
</evidence>
<evidence type="ECO:0000256" key="6">
    <source>
        <dbReference type="ARBA" id="ARBA00023063"/>
    </source>
</evidence>
<keyword evidence="11" id="KW-1185">Reference proteome</keyword>
<feature type="transmembrane region" description="Helical" evidence="8">
    <location>
        <begin position="360"/>
        <end position="382"/>
    </location>
</feature>
<feature type="transmembrane region" description="Helical" evidence="8">
    <location>
        <begin position="162"/>
        <end position="181"/>
    </location>
</feature>